<dbReference type="STRING" id="988801.SAMN05216522_10575"/>
<feature type="domain" description="Flagellar assembly protein FliH/Type III secretion system HrpE" evidence="11">
    <location>
        <begin position="98"/>
        <end position="223"/>
    </location>
</feature>
<evidence type="ECO:0000256" key="9">
    <source>
        <dbReference type="ARBA" id="ARBA00023225"/>
    </source>
</evidence>
<comment type="subcellular location">
    <subcellularLocation>
        <location evidence="2">Cytoplasm</location>
    </subcellularLocation>
</comment>
<dbReference type="GO" id="GO:0044781">
    <property type="term" value="P:bacterial-type flagellum organization"/>
    <property type="evidence" value="ECO:0007669"/>
    <property type="project" value="UniProtKB-KW"/>
</dbReference>
<feature type="coiled-coil region" evidence="10">
    <location>
        <begin position="78"/>
        <end position="109"/>
    </location>
</feature>
<evidence type="ECO:0000256" key="1">
    <source>
        <dbReference type="ARBA" id="ARBA00003041"/>
    </source>
</evidence>
<dbReference type="GO" id="GO:0071973">
    <property type="term" value="P:bacterial-type flagellum-dependent cell motility"/>
    <property type="evidence" value="ECO:0007669"/>
    <property type="project" value="InterPro"/>
</dbReference>
<keyword evidence="8" id="KW-0653">Protein transport</keyword>
<dbReference type="EMBL" id="FOGC01000005">
    <property type="protein sequence ID" value="SEQ66059.1"/>
    <property type="molecule type" value="Genomic_DNA"/>
</dbReference>
<dbReference type="GO" id="GO:0009288">
    <property type="term" value="C:bacterial-type flagellum"/>
    <property type="evidence" value="ECO:0007669"/>
    <property type="project" value="InterPro"/>
</dbReference>
<comment type="similarity">
    <text evidence="3">Belongs to the FliH family.</text>
</comment>
<accession>A0A1H9HUM7</accession>
<dbReference type="PANTHER" id="PTHR34982">
    <property type="entry name" value="YOP PROTEINS TRANSLOCATION PROTEIN L"/>
    <property type="match status" value="1"/>
</dbReference>
<evidence type="ECO:0000256" key="5">
    <source>
        <dbReference type="ARBA" id="ARBA00022448"/>
    </source>
</evidence>
<keyword evidence="13" id="KW-1185">Reference proteome</keyword>
<evidence type="ECO:0000256" key="8">
    <source>
        <dbReference type="ARBA" id="ARBA00022927"/>
    </source>
</evidence>
<name>A0A1H9HUM7_9GAMM</name>
<dbReference type="GO" id="GO:0015031">
    <property type="term" value="P:protein transport"/>
    <property type="evidence" value="ECO:0007669"/>
    <property type="project" value="UniProtKB-KW"/>
</dbReference>
<dbReference type="InterPro" id="IPR051472">
    <property type="entry name" value="T3SS_Stator/FliH"/>
</dbReference>
<keyword evidence="12" id="KW-0282">Flagellum</keyword>
<keyword evidence="7" id="KW-1005">Bacterial flagellum biogenesis</keyword>
<evidence type="ECO:0000256" key="10">
    <source>
        <dbReference type="SAM" id="Coils"/>
    </source>
</evidence>
<dbReference type="RefSeq" id="WP_092674990.1">
    <property type="nucleotide sequence ID" value="NZ_FOGC01000005.1"/>
</dbReference>
<comment type="function">
    <text evidence="1">Needed for flagellar regrowth and assembly.</text>
</comment>
<organism evidence="12 13">
    <name type="scientific">Rosenbergiella nectarea</name>
    <dbReference type="NCBI Taxonomy" id="988801"/>
    <lineage>
        <taxon>Bacteria</taxon>
        <taxon>Pseudomonadati</taxon>
        <taxon>Pseudomonadota</taxon>
        <taxon>Gammaproteobacteria</taxon>
        <taxon>Enterobacterales</taxon>
        <taxon>Erwiniaceae</taxon>
        <taxon>Rosenbergiella</taxon>
    </lineage>
</organism>
<reference evidence="13" key="1">
    <citation type="submission" date="2016-10" db="EMBL/GenBank/DDBJ databases">
        <authorList>
            <person name="Varghese N."/>
            <person name="Submissions S."/>
        </authorList>
    </citation>
    <scope>NUCLEOTIDE SEQUENCE [LARGE SCALE GENOMIC DNA]</scope>
    <source>
        <strain evidence="13">8N4</strain>
    </source>
</reference>
<protein>
    <recommendedName>
        <fullName evidence="4">Flagellar assembly protein FliH</fullName>
    </recommendedName>
</protein>
<dbReference type="PANTHER" id="PTHR34982:SF1">
    <property type="entry name" value="FLAGELLAR ASSEMBLY PROTEIN FLIH"/>
    <property type="match status" value="1"/>
</dbReference>
<dbReference type="OrthoDB" id="6415116at2"/>
<dbReference type="Pfam" id="PF02108">
    <property type="entry name" value="FliH"/>
    <property type="match status" value="1"/>
</dbReference>
<evidence type="ECO:0000313" key="13">
    <source>
        <dbReference type="Proteomes" id="UP000242515"/>
    </source>
</evidence>
<evidence type="ECO:0000256" key="4">
    <source>
        <dbReference type="ARBA" id="ARBA00016507"/>
    </source>
</evidence>
<sequence length="233" mass="25854">MKPMSKQDPSIAWQKWQPQQFAEPGHTAVTVPAEPLPASAPVISAPLEAQQEIEAFRASVRDKAWEEGYAAGLAKGEREGLQQGAQQAIEQASEQQQQALASVEKLVQQVTLSFDLLEVTVSYRLVQLALEIAHQLTGEEVSHDARMVMTQVKQLLAQEALLSGKLTLKINPQDHQFLQGHLTTLTEHPRWEVVVDNTLPRGDCRLVSEEGELESALSTRWQSLCELAQQGDY</sequence>
<gene>
    <name evidence="12" type="ORF">SAMN05216522_10575</name>
</gene>
<keyword evidence="9" id="KW-1006">Bacterial flagellum protein export</keyword>
<dbReference type="InterPro" id="IPR018035">
    <property type="entry name" value="Flagellar_FliH/T3SS_HrpE"/>
</dbReference>
<evidence type="ECO:0000256" key="3">
    <source>
        <dbReference type="ARBA" id="ARBA00006602"/>
    </source>
</evidence>
<evidence type="ECO:0000256" key="2">
    <source>
        <dbReference type="ARBA" id="ARBA00004496"/>
    </source>
</evidence>
<evidence type="ECO:0000259" key="11">
    <source>
        <dbReference type="Pfam" id="PF02108"/>
    </source>
</evidence>
<evidence type="ECO:0000256" key="7">
    <source>
        <dbReference type="ARBA" id="ARBA00022795"/>
    </source>
</evidence>
<dbReference type="PRINTS" id="PR01003">
    <property type="entry name" value="FLGFLIH"/>
</dbReference>
<keyword evidence="12" id="KW-0969">Cilium</keyword>
<dbReference type="InterPro" id="IPR000563">
    <property type="entry name" value="Flag_FliH"/>
</dbReference>
<proteinExistence type="inferred from homology"/>
<dbReference type="Proteomes" id="UP000242515">
    <property type="component" value="Unassembled WGS sequence"/>
</dbReference>
<dbReference type="GO" id="GO:0003774">
    <property type="term" value="F:cytoskeletal motor activity"/>
    <property type="evidence" value="ECO:0007669"/>
    <property type="project" value="InterPro"/>
</dbReference>
<dbReference type="AlphaFoldDB" id="A0A1H9HUM7"/>
<keyword evidence="12" id="KW-0966">Cell projection</keyword>
<evidence type="ECO:0000256" key="6">
    <source>
        <dbReference type="ARBA" id="ARBA00022490"/>
    </source>
</evidence>
<keyword evidence="5" id="KW-0813">Transport</keyword>
<evidence type="ECO:0000313" key="12">
    <source>
        <dbReference type="EMBL" id="SEQ66059.1"/>
    </source>
</evidence>
<keyword evidence="6" id="KW-0963">Cytoplasm</keyword>
<keyword evidence="10" id="KW-0175">Coiled coil</keyword>
<dbReference type="GO" id="GO:0005829">
    <property type="term" value="C:cytosol"/>
    <property type="evidence" value="ECO:0007669"/>
    <property type="project" value="TreeGrafter"/>
</dbReference>